<dbReference type="SUPFAM" id="SSF51197">
    <property type="entry name" value="Clavaminate synthase-like"/>
    <property type="match status" value="1"/>
</dbReference>
<dbReference type="Gene3D" id="2.60.120.620">
    <property type="entry name" value="q2cbj1_9rhob like domain"/>
    <property type="match status" value="1"/>
</dbReference>
<reference evidence="2" key="2">
    <citation type="journal article" date="2021" name="Genome Biol. Evol.">
        <title>Developing a high-quality reference genome for a parasitic bivalve with doubly uniparental inheritance (Bivalvia: Unionida).</title>
        <authorList>
            <person name="Smith C.H."/>
        </authorList>
    </citation>
    <scope>NUCLEOTIDE SEQUENCE</scope>
    <source>
        <strain evidence="2">CHS0354</strain>
        <tissue evidence="2">Mantle</tissue>
    </source>
</reference>
<name>A0AAE0W9J7_9BIVA</name>
<keyword evidence="3" id="KW-1185">Reference proteome</keyword>
<evidence type="ECO:0000313" key="3">
    <source>
        <dbReference type="Proteomes" id="UP001195483"/>
    </source>
</evidence>
<dbReference type="PANTHER" id="PTHR20883:SF51">
    <property type="entry name" value="PHYTANOYL-COA HYDROXYLASE"/>
    <property type="match status" value="1"/>
</dbReference>
<gene>
    <name evidence="2" type="ORF">CHS0354_037651</name>
</gene>
<dbReference type="Pfam" id="PF05721">
    <property type="entry name" value="PhyH"/>
    <property type="match status" value="1"/>
</dbReference>
<organism evidence="2 3">
    <name type="scientific">Potamilus streckersoni</name>
    <dbReference type="NCBI Taxonomy" id="2493646"/>
    <lineage>
        <taxon>Eukaryota</taxon>
        <taxon>Metazoa</taxon>
        <taxon>Spiralia</taxon>
        <taxon>Lophotrochozoa</taxon>
        <taxon>Mollusca</taxon>
        <taxon>Bivalvia</taxon>
        <taxon>Autobranchia</taxon>
        <taxon>Heteroconchia</taxon>
        <taxon>Palaeoheterodonta</taxon>
        <taxon>Unionida</taxon>
        <taxon>Unionoidea</taxon>
        <taxon>Unionidae</taxon>
        <taxon>Ambleminae</taxon>
        <taxon>Lampsilini</taxon>
        <taxon>Potamilus</taxon>
    </lineage>
</organism>
<protein>
    <submittedName>
        <fullName evidence="2">Uncharacterized protein</fullName>
    </submittedName>
</protein>
<comment type="caution">
    <text evidence="2">The sequence shown here is derived from an EMBL/GenBank/DDBJ whole genome shotgun (WGS) entry which is preliminary data.</text>
</comment>
<comment type="cofactor">
    <cofactor evidence="1">
        <name>Fe cation</name>
        <dbReference type="ChEBI" id="CHEBI:24875"/>
    </cofactor>
</comment>
<dbReference type="PANTHER" id="PTHR20883">
    <property type="entry name" value="PHYTANOYL-COA DIOXYGENASE DOMAIN CONTAINING 1"/>
    <property type="match status" value="1"/>
</dbReference>
<accession>A0AAE0W9J7</accession>
<dbReference type="InterPro" id="IPR008775">
    <property type="entry name" value="Phytyl_CoA_dOase-like"/>
</dbReference>
<reference evidence="2" key="1">
    <citation type="journal article" date="2021" name="Genome Biol. Evol.">
        <title>A High-Quality Reference Genome for a Parasitic Bivalve with Doubly Uniparental Inheritance (Bivalvia: Unionida).</title>
        <authorList>
            <person name="Smith C.H."/>
        </authorList>
    </citation>
    <scope>NUCLEOTIDE SEQUENCE</scope>
    <source>
        <strain evidence="2">CHS0354</strain>
    </source>
</reference>
<dbReference type="EMBL" id="JAEAOA010002204">
    <property type="protein sequence ID" value="KAK3605250.1"/>
    <property type="molecule type" value="Genomic_DNA"/>
</dbReference>
<reference evidence="2" key="3">
    <citation type="submission" date="2023-05" db="EMBL/GenBank/DDBJ databases">
        <authorList>
            <person name="Smith C.H."/>
        </authorList>
    </citation>
    <scope>NUCLEOTIDE SEQUENCE</scope>
    <source>
        <strain evidence="2">CHS0354</strain>
        <tissue evidence="2">Mantle</tissue>
    </source>
</reference>
<evidence type="ECO:0000256" key="1">
    <source>
        <dbReference type="ARBA" id="ARBA00001962"/>
    </source>
</evidence>
<sequence>MVNDASFLLSSKKQNYLKHLVTMYNVQKVFTKLLGGEVYHYHSKLMCKPPEIGGRHIWHQDYGYWYSNGCLFPDMMTVFFALDDCRKVNGCLQVLEGSHKCGRIDHKLVAGQTGADEERVQYISSVCPHKYVEMNSGDALFFHCNLLHCSSDNSSDKRRWALLSAYNKASNDPIKDHHHPRYTPLNKVDDSEILNCQNFMDASGKDFLDMANTTGTLSWKWKLQFETNEVSLVDGSSALWISSRQGKTTGVNPERRSGVEPLRRLDVKYDFLPPAPASKRCQMSYSAFLWTTQGGDGDSNVWAARNLHTSRSGLSLGEITPASSLSEETIRTLAVYGL</sequence>
<proteinExistence type="predicted"/>
<evidence type="ECO:0000313" key="2">
    <source>
        <dbReference type="EMBL" id="KAK3605250.1"/>
    </source>
</evidence>
<dbReference type="AlphaFoldDB" id="A0AAE0W9J7"/>
<dbReference type="Proteomes" id="UP001195483">
    <property type="component" value="Unassembled WGS sequence"/>
</dbReference>